<organism evidence="5 6">
    <name type="scientific">Lepraria finkii</name>
    <dbReference type="NCBI Taxonomy" id="1340010"/>
    <lineage>
        <taxon>Eukaryota</taxon>
        <taxon>Fungi</taxon>
        <taxon>Dikarya</taxon>
        <taxon>Ascomycota</taxon>
        <taxon>Pezizomycotina</taxon>
        <taxon>Lecanoromycetes</taxon>
        <taxon>OSLEUM clade</taxon>
        <taxon>Lecanoromycetidae</taxon>
        <taxon>Lecanorales</taxon>
        <taxon>Lecanorineae</taxon>
        <taxon>Stereocaulaceae</taxon>
        <taxon>Lepraria</taxon>
    </lineage>
</organism>
<name>A0ABR4BI00_9LECA</name>
<evidence type="ECO:0000256" key="1">
    <source>
        <dbReference type="ARBA" id="ARBA00009649"/>
    </source>
</evidence>
<feature type="domain" description="Tyrosine specific protein phosphatases" evidence="4">
    <location>
        <begin position="258"/>
        <end position="339"/>
    </location>
</feature>
<dbReference type="Pfam" id="PF00102">
    <property type="entry name" value="Y_phosphatase"/>
    <property type="match status" value="1"/>
</dbReference>
<accession>A0ABR4BI00</accession>
<dbReference type="PANTHER" id="PTHR19134:SF449">
    <property type="entry name" value="TYROSINE-PROTEIN PHOSPHATASE 1"/>
    <property type="match status" value="1"/>
</dbReference>
<proteinExistence type="inferred from homology"/>
<dbReference type="PROSITE" id="PS50055">
    <property type="entry name" value="TYR_PHOSPHATASE_PTP"/>
    <property type="match status" value="1"/>
</dbReference>
<evidence type="ECO:0000259" key="4">
    <source>
        <dbReference type="PROSITE" id="PS50056"/>
    </source>
</evidence>
<dbReference type="SMART" id="SM00404">
    <property type="entry name" value="PTPc_motif"/>
    <property type="match status" value="1"/>
</dbReference>
<dbReference type="InterPro" id="IPR000387">
    <property type="entry name" value="Tyr_Pase_dom"/>
</dbReference>
<dbReference type="PROSITE" id="PS50056">
    <property type="entry name" value="TYR_PHOSPHATASE_2"/>
    <property type="match status" value="1"/>
</dbReference>
<reference evidence="5 6" key="1">
    <citation type="submission" date="2024-09" db="EMBL/GenBank/DDBJ databases">
        <title>Rethinking Asexuality: The Enigmatic Case of Functional Sexual Genes in Lepraria (Stereocaulaceae).</title>
        <authorList>
            <person name="Doellman M."/>
            <person name="Sun Y."/>
            <person name="Barcenas-Pena A."/>
            <person name="Lumbsch H.T."/>
            <person name="Grewe F."/>
        </authorList>
    </citation>
    <scope>NUCLEOTIDE SEQUENCE [LARGE SCALE GENOMIC DNA]</scope>
    <source>
        <strain evidence="5 6">Grewe 0041</strain>
    </source>
</reference>
<evidence type="ECO:0000313" key="5">
    <source>
        <dbReference type="EMBL" id="KAL2056419.1"/>
    </source>
</evidence>
<feature type="region of interest" description="Disordered" evidence="2">
    <location>
        <begin position="389"/>
        <end position="435"/>
    </location>
</feature>
<gene>
    <name evidence="5" type="ORF">ABVK25_003442</name>
</gene>
<dbReference type="SUPFAM" id="SSF52799">
    <property type="entry name" value="(Phosphotyrosine protein) phosphatases II"/>
    <property type="match status" value="1"/>
</dbReference>
<dbReference type="CDD" id="cd18533">
    <property type="entry name" value="PTP_fungal"/>
    <property type="match status" value="1"/>
</dbReference>
<comment type="similarity">
    <text evidence="1">Belongs to the protein-tyrosine phosphatase family. Non-receptor class subfamily.</text>
</comment>
<dbReference type="InterPro" id="IPR050348">
    <property type="entry name" value="Protein-Tyr_Phosphatase"/>
</dbReference>
<dbReference type="PANTHER" id="PTHR19134">
    <property type="entry name" value="RECEPTOR-TYPE TYROSINE-PROTEIN PHOSPHATASE"/>
    <property type="match status" value="1"/>
</dbReference>
<dbReference type="SMART" id="SM00194">
    <property type="entry name" value="PTPc"/>
    <property type="match status" value="1"/>
</dbReference>
<feature type="domain" description="Tyrosine-protein phosphatase" evidence="3">
    <location>
        <begin position="89"/>
        <end position="348"/>
    </location>
</feature>
<dbReference type="PRINTS" id="PR00700">
    <property type="entry name" value="PRTYPHPHTASE"/>
</dbReference>
<sequence>MAAAFPTGFNTAYKRARSQDSPTPLSLPVLIATKLEDETVQDESGLPCFLRQSQDEIRAKFHDLAWKEKLRIFQGRADPNSKWAQDISPQATKRNRYANVQPWLKSRIHLKVAEGNSDYINASPISLRDPQTGVETNYIASQGPKKAGLSHFWHMIWQETGDVAVIVMLTQTHDGFMEKCFQYFPLSAEAGAYYIEPIDKENGSPEGTVTFLETVSDPDSKTEIRKLSLQFGEETKEIWHFLYSGWLDFAVPEDEDRAALLELVKHSAEKNKSPSNPRIIHCSAGVGRSGTFIALEYLLAQVESGAIADAKEGEDLIYDVVNRLREQRMLMVQMDIQYEFLYEVVKEQFQKKQRQLALQAASGQHSPKLRKLASGVKAAITDEGTIEEDGCFEHGETNGGHQGNETLSEEARTIRSRGESQLEERRREGQDPDAK</sequence>
<evidence type="ECO:0000313" key="6">
    <source>
        <dbReference type="Proteomes" id="UP001590951"/>
    </source>
</evidence>
<dbReference type="InterPro" id="IPR000242">
    <property type="entry name" value="PTP_cat"/>
</dbReference>
<evidence type="ECO:0000259" key="3">
    <source>
        <dbReference type="PROSITE" id="PS50055"/>
    </source>
</evidence>
<dbReference type="InterPro" id="IPR016130">
    <property type="entry name" value="Tyr_Pase_AS"/>
</dbReference>
<feature type="compositionally biased region" description="Basic and acidic residues" evidence="2">
    <location>
        <begin position="409"/>
        <end position="435"/>
    </location>
</feature>
<dbReference type="InterPro" id="IPR029021">
    <property type="entry name" value="Prot-tyrosine_phosphatase-like"/>
</dbReference>
<comment type="caution">
    <text evidence="5">The sequence shown here is derived from an EMBL/GenBank/DDBJ whole genome shotgun (WGS) entry which is preliminary data.</text>
</comment>
<dbReference type="EMBL" id="JBHFEH010000008">
    <property type="protein sequence ID" value="KAL2056419.1"/>
    <property type="molecule type" value="Genomic_DNA"/>
</dbReference>
<dbReference type="PROSITE" id="PS00383">
    <property type="entry name" value="TYR_PHOSPHATASE_1"/>
    <property type="match status" value="1"/>
</dbReference>
<dbReference type="Proteomes" id="UP001590951">
    <property type="component" value="Unassembled WGS sequence"/>
</dbReference>
<dbReference type="InterPro" id="IPR003595">
    <property type="entry name" value="Tyr_Pase_cat"/>
</dbReference>
<protein>
    <submittedName>
        <fullName evidence="5">Uncharacterized protein</fullName>
    </submittedName>
</protein>
<evidence type="ECO:0000256" key="2">
    <source>
        <dbReference type="SAM" id="MobiDB-lite"/>
    </source>
</evidence>
<keyword evidence="6" id="KW-1185">Reference proteome</keyword>
<dbReference type="Gene3D" id="3.90.190.10">
    <property type="entry name" value="Protein tyrosine phosphatase superfamily"/>
    <property type="match status" value="1"/>
</dbReference>